<dbReference type="Proteomes" id="UP000005240">
    <property type="component" value="Unassembled WGS sequence"/>
</dbReference>
<feature type="compositionally biased region" description="Basic and acidic residues" evidence="1">
    <location>
        <begin position="43"/>
        <end position="53"/>
    </location>
</feature>
<reference evidence="2" key="2">
    <citation type="submission" date="2016-05" db="EMBL/GenBank/DDBJ databases">
        <title>Comparative analysis highlights variable genome content of wheat rusts and divergence of the mating loci.</title>
        <authorList>
            <person name="Cuomo C.A."/>
            <person name="Bakkeren G."/>
            <person name="Szabo L."/>
            <person name="Khalil H."/>
            <person name="Joly D."/>
            <person name="Goldberg J."/>
            <person name="Young S."/>
            <person name="Zeng Q."/>
            <person name="Fellers J."/>
        </authorList>
    </citation>
    <scope>NUCLEOTIDE SEQUENCE [LARGE SCALE GENOMIC DNA]</scope>
    <source>
        <strain evidence="2">1-1 BBBD Race 1</strain>
    </source>
</reference>
<evidence type="ECO:0000313" key="2">
    <source>
        <dbReference type="EMBL" id="OAV98810.1"/>
    </source>
</evidence>
<protein>
    <submittedName>
        <fullName evidence="2 3">Uncharacterized protein</fullName>
    </submittedName>
</protein>
<feature type="region of interest" description="Disordered" evidence="1">
    <location>
        <begin position="1"/>
        <end position="70"/>
    </location>
</feature>
<evidence type="ECO:0000313" key="3">
    <source>
        <dbReference type="EnsemblFungi" id="PTTG_25519-t43_1-p1"/>
    </source>
</evidence>
<reference evidence="3" key="4">
    <citation type="submission" date="2025-05" db="UniProtKB">
        <authorList>
            <consortium name="EnsemblFungi"/>
        </authorList>
    </citation>
    <scope>IDENTIFICATION</scope>
    <source>
        <strain evidence="3">isolate 1-1 / race 1 (BBBD)</strain>
    </source>
</reference>
<sequence length="170" mass="19027">MVPVNQSPSSIATRSSNAAAAASSSNAAGKQVAVENSSDDDIDTVRATRDEPRQPGPRINLPEDEALPPQPDFAYALDPKNKDHIIKHAYHLFPDAKKLLPSGTNFCTWLTKMEELADFALDYRNYYYKDFSCHPVDHMARVIFWIALSDEIKEDINHADSCYAIMISIR</sequence>
<accession>A0A180H1B6</accession>
<proteinExistence type="predicted"/>
<gene>
    <name evidence="2" type="ORF">PTTG_25519</name>
</gene>
<name>A0A180H1B6_PUCT1</name>
<keyword evidence="4" id="KW-1185">Reference proteome</keyword>
<dbReference type="EnsemblFungi" id="PTTG_25519-t43_1">
    <property type="protein sequence ID" value="PTTG_25519-t43_1-p1"/>
    <property type="gene ID" value="PTTG_25519"/>
</dbReference>
<reference evidence="3 4" key="3">
    <citation type="journal article" date="2017" name="G3 (Bethesda)">
        <title>Comparative analysis highlights variable genome content of wheat rusts and divergence of the mating loci.</title>
        <authorList>
            <person name="Cuomo C.A."/>
            <person name="Bakkeren G."/>
            <person name="Khalil H.B."/>
            <person name="Panwar V."/>
            <person name="Joly D."/>
            <person name="Linning R."/>
            <person name="Sakthikumar S."/>
            <person name="Song X."/>
            <person name="Adiconis X."/>
            <person name="Fan L."/>
            <person name="Goldberg J.M."/>
            <person name="Levin J.Z."/>
            <person name="Young S."/>
            <person name="Zeng Q."/>
            <person name="Anikster Y."/>
            <person name="Bruce M."/>
            <person name="Wang M."/>
            <person name="Yin C."/>
            <person name="McCallum B."/>
            <person name="Szabo L.J."/>
            <person name="Hulbert S."/>
            <person name="Chen X."/>
            <person name="Fellers J.P."/>
        </authorList>
    </citation>
    <scope>NUCLEOTIDE SEQUENCE</scope>
    <source>
        <strain evidence="3">isolate 1-1 / race 1 (BBBD)</strain>
        <strain evidence="4">Isolate 1-1 / race 1 (BBBD)</strain>
    </source>
</reference>
<reference evidence="2" key="1">
    <citation type="submission" date="2009-11" db="EMBL/GenBank/DDBJ databases">
        <authorList>
            <consortium name="The Broad Institute Genome Sequencing Platform"/>
            <person name="Ward D."/>
            <person name="Feldgarden M."/>
            <person name="Earl A."/>
            <person name="Young S.K."/>
            <person name="Zeng Q."/>
            <person name="Koehrsen M."/>
            <person name="Alvarado L."/>
            <person name="Berlin A."/>
            <person name="Bochicchio J."/>
            <person name="Borenstein D."/>
            <person name="Chapman S.B."/>
            <person name="Chen Z."/>
            <person name="Engels R."/>
            <person name="Freedman E."/>
            <person name="Gellesch M."/>
            <person name="Goldberg J."/>
            <person name="Griggs A."/>
            <person name="Gujja S."/>
            <person name="Heilman E."/>
            <person name="Heiman D."/>
            <person name="Hepburn T."/>
            <person name="Howarth C."/>
            <person name="Jen D."/>
            <person name="Larson L."/>
            <person name="Lewis B."/>
            <person name="Mehta T."/>
            <person name="Park D."/>
            <person name="Pearson M."/>
            <person name="Roberts A."/>
            <person name="Saif S."/>
            <person name="Shea T."/>
            <person name="Shenoy N."/>
            <person name="Sisk P."/>
            <person name="Stolte C."/>
            <person name="Sykes S."/>
            <person name="Thomson T."/>
            <person name="Walk T."/>
            <person name="White J."/>
            <person name="Yandava C."/>
            <person name="Izard J."/>
            <person name="Baranova O.V."/>
            <person name="Blanton J.M."/>
            <person name="Tanner A.C."/>
            <person name="Dewhirst F.E."/>
            <person name="Haas B."/>
            <person name="Nusbaum C."/>
            <person name="Birren B."/>
        </authorList>
    </citation>
    <scope>NUCLEOTIDE SEQUENCE [LARGE SCALE GENOMIC DNA]</scope>
    <source>
        <strain evidence="2">1-1 BBBD Race 1</strain>
    </source>
</reference>
<organism evidence="2">
    <name type="scientific">Puccinia triticina (isolate 1-1 / race 1 (BBBD))</name>
    <name type="common">Brown leaf rust fungus</name>
    <dbReference type="NCBI Taxonomy" id="630390"/>
    <lineage>
        <taxon>Eukaryota</taxon>
        <taxon>Fungi</taxon>
        <taxon>Dikarya</taxon>
        <taxon>Basidiomycota</taxon>
        <taxon>Pucciniomycotina</taxon>
        <taxon>Pucciniomycetes</taxon>
        <taxon>Pucciniales</taxon>
        <taxon>Pucciniaceae</taxon>
        <taxon>Puccinia</taxon>
    </lineage>
</organism>
<feature type="compositionally biased region" description="Low complexity" evidence="1">
    <location>
        <begin position="9"/>
        <end position="28"/>
    </location>
</feature>
<dbReference type="AlphaFoldDB" id="A0A180H1B6"/>
<dbReference type="EMBL" id="ADAS02000005">
    <property type="protein sequence ID" value="OAV98810.1"/>
    <property type="molecule type" value="Genomic_DNA"/>
</dbReference>
<dbReference type="VEuPathDB" id="FungiDB:PTTG_25519"/>
<evidence type="ECO:0000256" key="1">
    <source>
        <dbReference type="SAM" id="MobiDB-lite"/>
    </source>
</evidence>
<evidence type="ECO:0000313" key="4">
    <source>
        <dbReference type="Proteomes" id="UP000005240"/>
    </source>
</evidence>